<feature type="domain" description="Methyltransferase type 11" evidence="1">
    <location>
        <begin position="56"/>
        <end position="152"/>
    </location>
</feature>
<proteinExistence type="predicted"/>
<protein>
    <recommendedName>
        <fullName evidence="1">Methyltransferase type 11 domain-containing protein</fullName>
    </recommendedName>
</protein>
<dbReference type="Gene3D" id="3.40.50.150">
    <property type="entry name" value="Vaccinia Virus protein VP39"/>
    <property type="match status" value="1"/>
</dbReference>
<name>A0A091C334_9GAMM</name>
<dbReference type="EMBL" id="AVCH01000076">
    <property type="protein sequence ID" value="KFN51040.1"/>
    <property type="molecule type" value="Genomic_DNA"/>
</dbReference>
<sequence length="324" mass="34493">MSLPDESARRAAWSAYWATGGLHSCVGSFEGNYGGAIGGFWREVFSRLPATPLRALDLATGNGAIPLMLWEQRGQGGALTVDAVDLAQLAPKWHRPDQHAAIRFHAGVAMEALPFDDASFDLVTSQYGFEYARRDAALAEALRVLKPGGTLALVMHHAGSVLVQVGRAELSHQEHLLAGEGLLACAEAVIPWFAQARRGVDPGQFPMARGARAAYNAAIERLLARIGAGAAPDLLVEARDWTHQLLASVGTDPAPALEALRRYREAMVAAGLRTAELVSHALDEAQAQALVASIRHTRPGADVRCEPLSQAQGLLGWGLVLRAG</sequence>
<dbReference type="InterPro" id="IPR029063">
    <property type="entry name" value="SAM-dependent_MTases_sf"/>
</dbReference>
<evidence type="ECO:0000313" key="2">
    <source>
        <dbReference type="EMBL" id="KFN51040.1"/>
    </source>
</evidence>
<dbReference type="RefSeq" id="WP_052385684.1">
    <property type="nucleotide sequence ID" value="NZ_AVCH01000076.1"/>
</dbReference>
<keyword evidence="3" id="KW-1185">Reference proteome</keyword>
<dbReference type="Proteomes" id="UP000029392">
    <property type="component" value="Unassembled WGS sequence"/>
</dbReference>
<dbReference type="PATRIC" id="fig|1384054.3.peg.844"/>
<dbReference type="PANTHER" id="PTHR42912">
    <property type="entry name" value="METHYLTRANSFERASE"/>
    <property type="match status" value="1"/>
</dbReference>
<dbReference type="Pfam" id="PF08241">
    <property type="entry name" value="Methyltransf_11"/>
    <property type="match status" value="1"/>
</dbReference>
<dbReference type="GO" id="GO:0008757">
    <property type="term" value="F:S-adenosylmethionine-dependent methyltransferase activity"/>
    <property type="evidence" value="ECO:0007669"/>
    <property type="project" value="InterPro"/>
</dbReference>
<comment type="caution">
    <text evidence="2">The sequence shown here is derived from an EMBL/GenBank/DDBJ whole genome shotgun (WGS) entry which is preliminary data.</text>
</comment>
<evidence type="ECO:0000313" key="3">
    <source>
        <dbReference type="Proteomes" id="UP000029392"/>
    </source>
</evidence>
<dbReference type="InterPro" id="IPR013216">
    <property type="entry name" value="Methyltransf_11"/>
</dbReference>
<dbReference type="eggNOG" id="COG2226">
    <property type="taxonomic scope" value="Bacteria"/>
</dbReference>
<dbReference type="PANTHER" id="PTHR42912:SF80">
    <property type="entry name" value="METHYLTRANSFERASE DOMAIN-CONTAINING PROTEIN"/>
    <property type="match status" value="1"/>
</dbReference>
<dbReference type="STRING" id="1384054.N790_14845"/>
<dbReference type="CDD" id="cd02440">
    <property type="entry name" value="AdoMet_MTases"/>
    <property type="match status" value="1"/>
</dbReference>
<organism evidence="2 3">
    <name type="scientific">Arenimonas malthae CC-JY-1</name>
    <dbReference type="NCBI Taxonomy" id="1384054"/>
    <lineage>
        <taxon>Bacteria</taxon>
        <taxon>Pseudomonadati</taxon>
        <taxon>Pseudomonadota</taxon>
        <taxon>Gammaproteobacteria</taxon>
        <taxon>Lysobacterales</taxon>
        <taxon>Lysobacteraceae</taxon>
        <taxon>Arenimonas</taxon>
    </lineage>
</organism>
<dbReference type="SUPFAM" id="SSF53335">
    <property type="entry name" value="S-adenosyl-L-methionine-dependent methyltransferases"/>
    <property type="match status" value="1"/>
</dbReference>
<evidence type="ECO:0000259" key="1">
    <source>
        <dbReference type="Pfam" id="PF08241"/>
    </source>
</evidence>
<reference evidence="2 3" key="1">
    <citation type="submission" date="2013-09" db="EMBL/GenBank/DDBJ databases">
        <title>Genome sequencing of Arenimonas malthae.</title>
        <authorList>
            <person name="Chen F."/>
            <person name="Wang G."/>
        </authorList>
    </citation>
    <scope>NUCLEOTIDE SEQUENCE [LARGE SCALE GENOMIC DNA]</scope>
    <source>
        <strain evidence="2 3">CC-JY-1</strain>
    </source>
</reference>
<dbReference type="InterPro" id="IPR050508">
    <property type="entry name" value="Methyltransf_Superfamily"/>
</dbReference>
<dbReference type="OrthoDB" id="5974463at2"/>
<dbReference type="AlphaFoldDB" id="A0A091C334"/>
<accession>A0A091C334</accession>
<gene>
    <name evidence="2" type="ORF">N790_14845</name>
</gene>